<evidence type="ECO:0000256" key="1">
    <source>
        <dbReference type="ARBA" id="ARBA00022737"/>
    </source>
</evidence>
<keyword evidence="2" id="KW-1015">Disulfide bond</keyword>
<dbReference type="PANTHER" id="PTHR46343">
    <property type="entry name" value="HYR DOMAIN-CONTAINING PROTEIN"/>
    <property type="match status" value="1"/>
</dbReference>
<dbReference type="InterPro" id="IPR000436">
    <property type="entry name" value="Sushi_SCR_CCP_dom"/>
</dbReference>
<keyword evidence="1" id="KW-0677">Repeat</keyword>
<name>H2ZBI4_CIOSA</name>
<dbReference type="InterPro" id="IPR043555">
    <property type="entry name" value="SRPX-like"/>
</dbReference>
<dbReference type="InterPro" id="IPR011641">
    <property type="entry name" value="Tyr-kin_ephrin_A/B_rcpt-like"/>
</dbReference>
<reference evidence="8" key="1">
    <citation type="submission" date="2003-08" db="EMBL/GenBank/DDBJ databases">
        <authorList>
            <person name="Birren B."/>
            <person name="Nusbaum C."/>
            <person name="Abebe A."/>
            <person name="Abouelleil A."/>
            <person name="Adekoya E."/>
            <person name="Ait-zahra M."/>
            <person name="Allen N."/>
            <person name="Allen T."/>
            <person name="An P."/>
            <person name="Anderson M."/>
            <person name="Anderson S."/>
            <person name="Arachchi H."/>
            <person name="Armbruster J."/>
            <person name="Bachantsang P."/>
            <person name="Baldwin J."/>
            <person name="Barry A."/>
            <person name="Bayul T."/>
            <person name="Blitshsteyn B."/>
            <person name="Bloom T."/>
            <person name="Blye J."/>
            <person name="Boguslavskiy L."/>
            <person name="Borowsky M."/>
            <person name="Boukhgalter B."/>
            <person name="Brunache A."/>
            <person name="Butler J."/>
            <person name="Calixte N."/>
            <person name="Calvo S."/>
            <person name="Camarata J."/>
            <person name="Campo K."/>
            <person name="Chang J."/>
            <person name="Cheshatsang Y."/>
            <person name="Citroen M."/>
            <person name="Collymore A."/>
            <person name="Considine T."/>
            <person name="Cook A."/>
            <person name="Cooke P."/>
            <person name="Corum B."/>
            <person name="Cuomo C."/>
            <person name="David R."/>
            <person name="Dawoe T."/>
            <person name="Degray S."/>
            <person name="Dodge S."/>
            <person name="Dooley K."/>
            <person name="Dorje P."/>
            <person name="Dorjee K."/>
            <person name="Dorris L."/>
            <person name="Duffey N."/>
            <person name="Dupes A."/>
            <person name="Elkins T."/>
            <person name="Engels R."/>
            <person name="Erickson J."/>
            <person name="Farina A."/>
            <person name="Faro S."/>
            <person name="Ferreira P."/>
            <person name="Fischer H."/>
            <person name="Fitzgerald M."/>
            <person name="Foley K."/>
            <person name="Gage D."/>
            <person name="Galagan J."/>
            <person name="Gearin G."/>
            <person name="Gnerre S."/>
            <person name="Gnirke A."/>
            <person name="Goyette A."/>
            <person name="Graham J."/>
            <person name="Grandbois E."/>
            <person name="Gyaltsen K."/>
            <person name="Hafez N."/>
            <person name="Hagopian D."/>
            <person name="Hagos B."/>
            <person name="Hall J."/>
            <person name="Hatcher B."/>
            <person name="Heller A."/>
            <person name="Higgins H."/>
            <person name="Honan T."/>
            <person name="Horn A."/>
            <person name="Houde N."/>
            <person name="Hughes L."/>
            <person name="Hulme W."/>
            <person name="Husby E."/>
            <person name="Iliev I."/>
            <person name="Jaffe D."/>
            <person name="Jones C."/>
            <person name="Kamal M."/>
            <person name="Kamat A."/>
            <person name="Kamvysselis M."/>
            <person name="Karlsson E."/>
            <person name="Kells C."/>
            <person name="Kieu A."/>
            <person name="Kisner P."/>
            <person name="Kodira C."/>
            <person name="Kulbokas E."/>
            <person name="Labutti K."/>
            <person name="Lama D."/>
            <person name="Landers T."/>
            <person name="Leger J."/>
            <person name="Levine S."/>
            <person name="Lewis D."/>
            <person name="Lewis T."/>
            <person name="Lindblad-toh K."/>
            <person name="Liu X."/>
            <person name="Lokyitsang T."/>
            <person name="Lokyitsang Y."/>
            <person name="Lucien O."/>
            <person name="Lui A."/>
            <person name="Ma L.J."/>
            <person name="Mabbitt R."/>
            <person name="Macdonald J."/>
            <person name="Maclean C."/>
            <person name="Major J."/>
            <person name="Manning J."/>
            <person name="Marabella R."/>
            <person name="Maru K."/>
            <person name="Matthews C."/>
            <person name="Mauceli E."/>
            <person name="Mccarthy M."/>
            <person name="Mcdonough S."/>
            <person name="Mcghee T."/>
            <person name="Meldrim J."/>
            <person name="Meneus L."/>
            <person name="Mesirov J."/>
            <person name="Mihalev A."/>
            <person name="Mihova T."/>
            <person name="Mikkelsen T."/>
            <person name="Mlenga V."/>
            <person name="Moru K."/>
            <person name="Mozes J."/>
            <person name="Mulrain L."/>
            <person name="Munson G."/>
            <person name="Naylor J."/>
            <person name="Newes C."/>
            <person name="Nguyen C."/>
            <person name="Nguyen N."/>
            <person name="Nguyen T."/>
            <person name="Nicol R."/>
            <person name="Nielsen C."/>
            <person name="Nizzari M."/>
            <person name="Norbu C."/>
            <person name="Norbu N."/>
            <person name="O'donnell P."/>
            <person name="Okoawo O."/>
            <person name="O'leary S."/>
            <person name="Omotosho B."/>
            <person name="O'neill K."/>
            <person name="Osman S."/>
            <person name="Parker S."/>
            <person name="Perrin D."/>
            <person name="Phunkhang P."/>
            <person name="Piqani B."/>
            <person name="Purcell S."/>
            <person name="Rachupka T."/>
            <person name="Ramasamy U."/>
            <person name="Rameau R."/>
            <person name="Ray V."/>
            <person name="Raymond C."/>
            <person name="Retta R."/>
            <person name="Richardson S."/>
            <person name="Rise C."/>
            <person name="Rodriguez J."/>
            <person name="Rogers J."/>
            <person name="Rogov P."/>
            <person name="Rutman M."/>
            <person name="Schupbach R."/>
            <person name="Seaman C."/>
            <person name="Settipalli S."/>
            <person name="Sharpe T."/>
            <person name="Sheridan J."/>
            <person name="Sherpa N."/>
            <person name="Shi J."/>
            <person name="Smirnov S."/>
            <person name="Smith C."/>
            <person name="Sougnez C."/>
            <person name="Spencer B."/>
            <person name="Stalker J."/>
            <person name="Stange-thomann N."/>
            <person name="Stavropoulos S."/>
            <person name="Stetson K."/>
            <person name="Stone C."/>
            <person name="Stone S."/>
            <person name="Stubbs M."/>
            <person name="Talamas J."/>
            <person name="Tchuinga P."/>
            <person name="Tenzing P."/>
            <person name="Tesfaye S."/>
            <person name="Theodore J."/>
            <person name="Thoulutsang Y."/>
            <person name="Topham K."/>
            <person name="Towey S."/>
            <person name="Tsamla T."/>
            <person name="Tsomo N."/>
            <person name="Vallee D."/>
            <person name="Vassiliev H."/>
            <person name="Venkataraman V."/>
            <person name="Vinson J."/>
            <person name="Vo A."/>
            <person name="Wade C."/>
            <person name="Wang S."/>
            <person name="Wangchuk T."/>
            <person name="Wangdi T."/>
            <person name="Whittaker C."/>
            <person name="Wilkinson J."/>
            <person name="Wu Y."/>
            <person name="Wyman D."/>
            <person name="Yadav S."/>
            <person name="Yang S."/>
            <person name="Yang X."/>
            <person name="Yeager S."/>
            <person name="Yee E."/>
            <person name="Young G."/>
            <person name="Zainoun J."/>
            <person name="Zembeck L."/>
            <person name="Zimmer A."/>
            <person name="Zody M."/>
            <person name="Lander E."/>
        </authorList>
    </citation>
    <scope>NUCLEOTIDE SEQUENCE [LARGE SCALE GENOMIC DNA]</scope>
</reference>
<dbReference type="STRING" id="51511.ENSCSAVP00000014949"/>
<evidence type="ECO:0000256" key="4">
    <source>
        <dbReference type="SAM" id="MobiDB-lite"/>
    </source>
</evidence>
<dbReference type="InterPro" id="IPR003410">
    <property type="entry name" value="HYR_dom"/>
</dbReference>
<reference evidence="7" key="2">
    <citation type="submission" date="2025-08" db="UniProtKB">
        <authorList>
            <consortium name="Ensembl"/>
        </authorList>
    </citation>
    <scope>IDENTIFICATION</scope>
</reference>
<dbReference type="Pfam" id="PF07699">
    <property type="entry name" value="Ephrin_rec_like"/>
    <property type="match status" value="1"/>
</dbReference>
<dbReference type="SUPFAM" id="SSF57535">
    <property type="entry name" value="Complement control module/SCR domain"/>
    <property type="match status" value="1"/>
</dbReference>
<dbReference type="PROSITE" id="PS50825">
    <property type="entry name" value="HYR"/>
    <property type="match status" value="1"/>
</dbReference>
<evidence type="ECO:0008006" key="9">
    <source>
        <dbReference type="Google" id="ProtNLM"/>
    </source>
</evidence>
<dbReference type="InParanoid" id="H2ZBI4"/>
<dbReference type="Pfam" id="PF02494">
    <property type="entry name" value="HYR"/>
    <property type="match status" value="1"/>
</dbReference>
<sequence length="231" mass="25717">MEVNVRDVSAPVIQRCPRSMSVISHKQFGNVSWEEPLFSDNVRLSRVQMSRVPSGPITWGTYRVTYTASDAAGNKAECAFSVTVRSSARCNNIQRPHNGRIDCRHWLRGKYCEVSCDRGYEFESRPSHVYVCSGGKWTPSNQVPNCIRQNPSTTSPTSTTLTVQPAPSTVATTQPTHLNSNFSKSAFHRDCGPGSEMFRFDNGTVTCKACTAGYYRPNLRIVRKCIPCPRG</sequence>
<keyword evidence="3" id="KW-0768">Sushi</keyword>
<evidence type="ECO:0000313" key="8">
    <source>
        <dbReference type="Proteomes" id="UP000007875"/>
    </source>
</evidence>
<organism evidence="7 8">
    <name type="scientific">Ciona savignyi</name>
    <name type="common">Pacific transparent sea squirt</name>
    <dbReference type="NCBI Taxonomy" id="51511"/>
    <lineage>
        <taxon>Eukaryota</taxon>
        <taxon>Metazoa</taxon>
        <taxon>Chordata</taxon>
        <taxon>Tunicata</taxon>
        <taxon>Ascidiacea</taxon>
        <taxon>Phlebobranchia</taxon>
        <taxon>Cionidae</taxon>
        <taxon>Ciona</taxon>
    </lineage>
</organism>
<dbReference type="GeneTree" id="ENSGT00930000150973"/>
<dbReference type="SMART" id="SM00032">
    <property type="entry name" value="CCP"/>
    <property type="match status" value="1"/>
</dbReference>
<evidence type="ECO:0000259" key="6">
    <source>
        <dbReference type="PROSITE" id="PS50923"/>
    </source>
</evidence>
<evidence type="ECO:0000256" key="2">
    <source>
        <dbReference type="ARBA" id="ARBA00023157"/>
    </source>
</evidence>
<feature type="compositionally biased region" description="Polar residues" evidence="4">
    <location>
        <begin position="163"/>
        <end position="177"/>
    </location>
</feature>
<reference evidence="7" key="3">
    <citation type="submission" date="2025-09" db="UniProtKB">
        <authorList>
            <consortium name="Ensembl"/>
        </authorList>
    </citation>
    <scope>IDENTIFICATION</scope>
</reference>
<proteinExistence type="predicted"/>
<feature type="region of interest" description="Disordered" evidence="4">
    <location>
        <begin position="150"/>
        <end position="177"/>
    </location>
</feature>
<dbReference type="HOGENOM" id="CLU_1019249_0_0_1"/>
<evidence type="ECO:0000259" key="5">
    <source>
        <dbReference type="PROSITE" id="PS50825"/>
    </source>
</evidence>
<keyword evidence="8" id="KW-1185">Reference proteome</keyword>
<dbReference type="PROSITE" id="PS50923">
    <property type="entry name" value="SUSHI"/>
    <property type="match status" value="1"/>
</dbReference>
<evidence type="ECO:0000256" key="3">
    <source>
        <dbReference type="PROSITE-ProRule" id="PRU00302"/>
    </source>
</evidence>
<evidence type="ECO:0000313" key="7">
    <source>
        <dbReference type="Ensembl" id="ENSCSAVP00000014949.1"/>
    </source>
</evidence>
<dbReference type="Gene3D" id="2.60.40.10">
    <property type="entry name" value="Immunoglobulins"/>
    <property type="match status" value="1"/>
</dbReference>
<feature type="domain" description="Sushi" evidence="6">
    <location>
        <begin position="88"/>
        <end position="148"/>
    </location>
</feature>
<protein>
    <recommendedName>
        <fullName evidence="9">Sushi domain-containing protein</fullName>
    </recommendedName>
</protein>
<accession>H2ZBI4</accession>
<dbReference type="AlphaFoldDB" id="H2ZBI4"/>
<dbReference type="OMA" id="KYCEVSC"/>
<dbReference type="Gene3D" id="2.10.70.10">
    <property type="entry name" value="Complement Module, domain 1"/>
    <property type="match status" value="1"/>
</dbReference>
<dbReference type="InterPro" id="IPR035976">
    <property type="entry name" value="Sushi/SCR/CCP_sf"/>
</dbReference>
<feature type="compositionally biased region" description="Low complexity" evidence="4">
    <location>
        <begin position="151"/>
        <end position="162"/>
    </location>
</feature>
<comment type="caution">
    <text evidence="3">Lacks conserved residue(s) required for the propagation of feature annotation.</text>
</comment>
<dbReference type="eggNOG" id="KOG1217">
    <property type="taxonomic scope" value="Eukaryota"/>
</dbReference>
<dbReference type="Ensembl" id="ENSCSAVT00000015123.1">
    <property type="protein sequence ID" value="ENSCSAVP00000014949.1"/>
    <property type="gene ID" value="ENSCSAVG00000008759.1"/>
</dbReference>
<dbReference type="Proteomes" id="UP000007875">
    <property type="component" value="Unassembled WGS sequence"/>
</dbReference>
<dbReference type="PANTHER" id="PTHR46343:SF2">
    <property type="entry name" value="SUSHI_VON WILLEBRAND FACTOR TYPE A_EGF_PENTRAXIN DOMAIN-CONTAINING 1"/>
    <property type="match status" value="1"/>
</dbReference>
<dbReference type="InterPro" id="IPR013783">
    <property type="entry name" value="Ig-like_fold"/>
</dbReference>
<feature type="domain" description="HYR" evidence="5">
    <location>
        <begin position="6"/>
        <end position="86"/>
    </location>
</feature>